<dbReference type="AlphaFoldDB" id="A0A0C2JWM8"/>
<proteinExistence type="predicted"/>
<protein>
    <submittedName>
        <fullName evidence="1">Uncharacterized protein</fullName>
    </submittedName>
</protein>
<name>A0A0C2JWM8_THEKT</name>
<reference evidence="1 2" key="1">
    <citation type="journal article" date="2014" name="Genome Biol. Evol.">
        <title>The genome of the myxosporean Thelohanellus kitauei shows adaptations to nutrient acquisition within its fish host.</title>
        <authorList>
            <person name="Yang Y."/>
            <person name="Xiong J."/>
            <person name="Zhou Z."/>
            <person name="Huo F."/>
            <person name="Miao W."/>
            <person name="Ran C."/>
            <person name="Liu Y."/>
            <person name="Zhang J."/>
            <person name="Feng J."/>
            <person name="Wang M."/>
            <person name="Wang M."/>
            <person name="Wang L."/>
            <person name="Yao B."/>
        </authorList>
    </citation>
    <scope>NUCLEOTIDE SEQUENCE [LARGE SCALE GENOMIC DNA]</scope>
    <source>
        <strain evidence="1">Wuqing</strain>
    </source>
</reference>
<organism evidence="1 2">
    <name type="scientific">Thelohanellus kitauei</name>
    <name type="common">Myxosporean</name>
    <dbReference type="NCBI Taxonomy" id="669202"/>
    <lineage>
        <taxon>Eukaryota</taxon>
        <taxon>Metazoa</taxon>
        <taxon>Cnidaria</taxon>
        <taxon>Myxozoa</taxon>
        <taxon>Myxosporea</taxon>
        <taxon>Bivalvulida</taxon>
        <taxon>Platysporina</taxon>
        <taxon>Myxobolidae</taxon>
        <taxon>Thelohanellus</taxon>
    </lineage>
</organism>
<dbReference type="EMBL" id="JWZT01000635">
    <property type="protein sequence ID" value="KII73878.1"/>
    <property type="molecule type" value="Genomic_DNA"/>
</dbReference>
<evidence type="ECO:0000313" key="1">
    <source>
        <dbReference type="EMBL" id="KII73878.1"/>
    </source>
</evidence>
<accession>A0A0C2JWM8</accession>
<comment type="caution">
    <text evidence="1">The sequence shown here is derived from an EMBL/GenBank/DDBJ whole genome shotgun (WGS) entry which is preliminary data.</text>
</comment>
<evidence type="ECO:0000313" key="2">
    <source>
        <dbReference type="Proteomes" id="UP000031668"/>
    </source>
</evidence>
<sequence>MITRTIYPTDFHLVLEIILRIKPDNSSFLIESCCIFLHDFIMEFSDYPKHTLVSRIGLESIYKWLACVPEQASKIVIYTNDDRIYDQHLILKDLEYINGIITFSHEISIVENLGQFMADEINYFFPGKLEGFIFAYLVNFYRRTLNTVSFR</sequence>
<gene>
    <name evidence="1" type="ORF">RF11_10068</name>
</gene>
<keyword evidence="2" id="KW-1185">Reference proteome</keyword>
<dbReference type="Proteomes" id="UP000031668">
    <property type="component" value="Unassembled WGS sequence"/>
</dbReference>